<dbReference type="SMR" id="A0A817AAN0"/>
<dbReference type="AlphaFoldDB" id="A0A817AAN0"/>
<protein>
    <submittedName>
        <fullName evidence="2">(rape) hypothetical protein</fullName>
    </submittedName>
</protein>
<evidence type="ECO:0000313" key="2">
    <source>
        <dbReference type="EMBL" id="CAF2248626.1"/>
    </source>
</evidence>
<keyword evidence="1" id="KW-0472">Membrane</keyword>
<evidence type="ECO:0000256" key="1">
    <source>
        <dbReference type="SAM" id="Phobius"/>
    </source>
</evidence>
<accession>A0A817AAN0</accession>
<gene>
    <name evidence="2" type="ORF">DARMORV10_A08P22770.1</name>
</gene>
<keyword evidence="1" id="KW-0812">Transmembrane</keyword>
<dbReference type="EMBL" id="HG994362">
    <property type="protein sequence ID" value="CAF2248626.1"/>
    <property type="molecule type" value="Genomic_DNA"/>
</dbReference>
<feature type="transmembrane region" description="Helical" evidence="1">
    <location>
        <begin position="6"/>
        <end position="29"/>
    </location>
</feature>
<keyword evidence="1" id="KW-1133">Transmembrane helix</keyword>
<sequence length="73" mass="8544">MFLCYLIRLLCYYVLCYCYLLCLIGTFNLPAAFTSRENFTISLVHHRYEDFVRLSLTIVSGKIKGIQIRDLQG</sequence>
<organism evidence="2">
    <name type="scientific">Brassica napus</name>
    <name type="common">Rape</name>
    <dbReference type="NCBI Taxonomy" id="3708"/>
    <lineage>
        <taxon>Eukaryota</taxon>
        <taxon>Viridiplantae</taxon>
        <taxon>Streptophyta</taxon>
        <taxon>Embryophyta</taxon>
        <taxon>Tracheophyta</taxon>
        <taxon>Spermatophyta</taxon>
        <taxon>Magnoliopsida</taxon>
        <taxon>eudicotyledons</taxon>
        <taxon>Gunneridae</taxon>
        <taxon>Pentapetalae</taxon>
        <taxon>rosids</taxon>
        <taxon>malvids</taxon>
        <taxon>Brassicales</taxon>
        <taxon>Brassicaceae</taxon>
        <taxon>Brassiceae</taxon>
        <taxon>Brassica</taxon>
    </lineage>
</organism>
<dbReference type="Proteomes" id="UP001295469">
    <property type="component" value="Chromosome A08"/>
</dbReference>
<name>A0A817AAN0_BRANA</name>
<proteinExistence type="predicted"/>
<reference evidence="2" key="1">
    <citation type="submission" date="2021-01" db="EMBL/GenBank/DDBJ databases">
        <authorList>
            <consortium name="Genoscope - CEA"/>
            <person name="William W."/>
        </authorList>
    </citation>
    <scope>NUCLEOTIDE SEQUENCE</scope>
</reference>